<proteinExistence type="inferred from homology"/>
<protein>
    <recommendedName>
        <fullName evidence="5">ETFB lysine methyltransferase</fullName>
    </recommendedName>
    <alternativeName>
        <fullName evidence="4">Protein N-lysine methyltransferase METTL20</fullName>
    </alternativeName>
</protein>
<evidence type="ECO:0000256" key="2">
    <source>
        <dbReference type="ARBA" id="ARBA00022679"/>
    </source>
</evidence>
<dbReference type="AlphaFoldDB" id="A0A6I9VU08"/>
<dbReference type="GO" id="GO:0032259">
    <property type="term" value="P:methylation"/>
    <property type="evidence" value="ECO:0007669"/>
    <property type="project" value="UniProtKB-KW"/>
</dbReference>
<evidence type="ECO:0000256" key="1">
    <source>
        <dbReference type="ARBA" id="ARBA00022603"/>
    </source>
</evidence>
<sequence>MILRFVTKFINNCGKFTAGTNKVLKIAMIIGRNIYFMKLLIRKFSRNTKEIWDDLLRNSHRTSLKKFIENHHDVVNAILKNTEMTRDHLTPELKLFLLTENCPLYHEPFVDKYTNGRFDFFTRNIFQDPFWSIYWPGGQVLTRFILDEKKEISERMMQDAKKDARMLDLGAGCGATAIAAKLMNGTCKIIANDISKVACIAIAMNAILNDVDIEVSWKNLLKEPPQDPYDVIFVGDLLYDEEIANTLMAWLGHAYEQGTRIYIGDPGRHGLSEDLRKQLRLLRRYSLPENVRKENHSYDTATVWEFNRS</sequence>
<dbReference type="InterPro" id="IPR019410">
    <property type="entry name" value="Methyltransf_16"/>
</dbReference>
<dbReference type="GO" id="GO:0016279">
    <property type="term" value="F:protein-lysine N-methyltransferase activity"/>
    <property type="evidence" value="ECO:0007669"/>
    <property type="project" value="TreeGrafter"/>
</dbReference>
<dbReference type="Proteomes" id="UP000504615">
    <property type="component" value="Unplaced"/>
</dbReference>
<organism evidence="6 7">
    <name type="scientific">Pogonomyrmex barbatus</name>
    <name type="common">red harvester ant</name>
    <dbReference type="NCBI Taxonomy" id="144034"/>
    <lineage>
        <taxon>Eukaryota</taxon>
        <taxon>Metazoa</taxon>
        <taxon>Ecdysozoa</taxon>
        <taxon>Arthropoda</taxon>
        <taxon>Hexapoda</taxon>
        <taxon>Insecta</taxon>
        <taxon>Pterygota</taxon>
        <taxon>Neoptera</taxon>
        <taxon>Endopterygota</taxon>
        <taxon>Hymenoptera</taxon>
        <taxon>Apocrita</taxon>
        <taxon>Aculeata</taxon>
        <taxon>Formicoidea</taxon>
        <taxon>Formicidae</taxon>
        <taxon>Myrmicinae</taxon>
        <taxon>Pogonomyrmex</taxon>
    </lineage>
</organism>
<dbReference type="InterPro" id="IPR029063">
    <property type="entry name" value="SAM-dependent_MTases_sf"/>
</dbReference>
<keyword evidence="2" id="KW-0808">Transferase</keyword>
<dbReference type="GeneID" id="105422514"/>
<accession>A0A6I9VU08</accession>
<dbReference type="RefSeq" id="XP_011630211.1">
    <property type="nucleotide sequence ID" value="XM_011631909.1"/>
</dbReference>
<evidence type="ECO:0000256" key="5">
    <source>
        <dbReference type="ARBA" id="ARBA00042266"/>
    </source>
</evidence>
<keyword evidence="1" id="KW-0489">Methyltransferase</keyword>
<dbReference type="InterPro" id="IPR050078">
    <property type="entry name" value="Ribosomal_L11_MeTrfase_PrmA"/>
</dbReference>
<evidence type="ECO:0000256" key="3">
    <source>
        <dbReference type="ARBA" id="ARBA00037932"/>
    </source>
</evidence>
<dbReference type="GO" id="GO:0005759">
    <property type="term" value="C:mitochondrial matrix"/>
    <property type="evidence" value="ECO:0007669"/>
    <property type="project" value="TreeGrafter"/>
</dbReference>
<evidence type="ECO:0000256" key="4">
    <source>
        <dbReference type="ARBA" id="ARBA00041867"/>
    </source>
</evidence>
<dbReference type="PANTHER" id="PTHR43648">
    <property type="entry name" value="ELECTRON TRANSFER FLAVOPROTEIN BETA SUBUNIT LYSINE METHYLTRANSFERASE"/>
    <property type="match status" value="1"/>
</dbReference>
<dbReference type="KEGG" id="pbar:105422514"/>
<name>A0A6I9VU08_9HYME</name>
<dbReference type="PANTHER" id="PTHR43648:SF1">
    <property type="entry name" value="ELECTRON TRANSFER FLAVOPROTEIN BETA SUBUNIT LYSINE METHYLTRANSFERASE"/>
    <property type="match status" value="1"/>
</dbReference>
<dbReference type="CDD" id="cd02440">
    <property type="entry name" value="AdoMet_MTases"/>
    <property type="match status" value="1"/>
</dbReference>
<keyword evidence="6" id="KW-1185">Reference proteome</keyword>
<reference evidence="7" key="1">
    <citation type="submission" date="2025-08" db="UniProtKB">
        <authorList>
            <consortium name="RefSeq"/>
        </authorList>
    </citation>
    <scope>IDENTIFICATION</scope>
</reference>
<dbReference type="Pfam" id="PF10294">
    <property type="entry name" value="Methyltransf_16"/>
    <property type="match status" value="1"/>
</dbReference>
<evidence type="ECO:0000313" key="7">
    <source>
        <dbReference type="RefSeq" id="XP_011630211.1"/>
    </source>
</evidence>
<evidence type="ECO:0000313" key="6">
    <source>
        <dbReference type="Proteomes" id="UP000504615"/>
    </source>
</evidence>
<dbReference type="Gene3D" id="3.40.50.150">
    <property type="entry name" value="Vaccinia Virus protein VP39"/>
    <property type="match status" value="1"/>
</dbReference>
<gene>
    <name evidence="7" type="primary">LOC105422514</name>
</gene>
<comment type="similarity">
    <text evidence="3">Belongs to the methyltransferase superfamily. ETFBKMT family.</text>
</comment>
<dbReference type="OrthoDB" id="194386at2759"/>
<dbReference type="SUPFAM" id="SSF53335">
    <property type="entry name" value="S-adenosyl-L-methionine-dependent methyltransferases"/>
    <property type="match status" value="1"/>
</dbReference>